<name>B0W3V9_CULQU</name>
<dbReference type="PROSITE" id="PS50240">
    <property type="entry name" value="TRYPSIN_DOM"/>
    <property type="match status" value="1"/>
</dbReference>
<evidence type="ECO:0000256" key="4">
    <source>
        <dbReference type="ARBA" id="ARBA00023157"/>
    </source>
</evidence>
<dbReference type="InterPro" id="IPR001254">
    <property type="entry name" value="Trypsin_dom"/>
</dbReference>
<evidence type="ECO:0000256" key="8">
    <source>
        <dbReference type="SAM" id="SignalP"/>
    </source>
</evidence>
<keyword evidence="2 7" id="KW-0378">Hydrolase</keyword>
<dbReference type="EMBL" id="DS231833">
    <property type="protein sequence ID" value="EDS32256.1"/>
    <property type="molecule type" value="Genomic_DNA"/>
</dbReference>
<sequence>MKLAIALVLVIAALVAADNDIDWKKMRPAWRMPQYYRRLPKEVMKQMMSEMKSVPKHRPEGRVVGGYVATPGQFPYQIVMTANFPAGGALCGGSLLSHNFVLTAAHCVDQAADGMIILGAQVRTDANEEGQVRIPFVRDGIYLHENWDPSLIRYDIATVRMQSSVQYTPRIQPVHLPRWSDLNNDFAGVIGTVSGFGRFSDNIDAASDVLRYVNNPITTNTVCNLRFLGLIQPENICLSGENSRGACSGDSGGPMTIERDGKTVQVGVVSFGLALGCENNWPSVFARTTSFLQWIQAHSDVIIEA</sequence>
<dbReference type="InterPro" id="IPR009003">
    <property type="entry name" value="Peptidase_S1_PA"/>
</dbReference>
<protein>
    <submittedName>
        <fullName evidence="10">Chymotrypsin BI</fullName>
    </submittedName>
</protein>
<accession>B0W3V9</accession>
<dbReference type="EnsemblMetazoa" id="CPIJ002125-RA">
    <property type="protein sequence ID" value="CPIJ002125-PA"/>
    <property type="gene ID" value="CPIJ002125"/>
</dbReference>
<comment type="similarity">
    <text evidence="6">Belongs to the peptidase S1 family. CLIP subfamily.</text>
</comment>
<keyword evidence="4" id="KW-1015">Disulfide bond</keyword>
<dbReference type="OMA" id="GCELNWP"/>
<evidence type="ECO:0000256" key="5">
    <source>
        <dbReference type="ARBA" id="ARBA00023180"/>
    </source>
</evidence>
<proteinExistence type="inferred from homology"/>
<evidence type="ECO:0000313" key="11">
    <source>
        <dbReference type="EnsemblMetazoa" id="CPIJ002125-PA"/>
    </source>
</evidence>
<keyword evidence="1 7" id="KW-0645">Protease</keyword>
<dbReference type="GO" id="GO:0004252">
    <property type="term" value="F:serine-type endopeptidase activity"/>
    <property type="evidence" value="ECO:0007669"/>
    <property type="project" value="InterPro"/>
</dbReference>
<organism>
    <name type="scientific">Culex quinquefasciatus</name>
    <name type="common">Southern house mosquito</name>
    <name type="synonym">Culex pungens</name>
    <dbReference type="NCBI Taxonomy" id="7176"/>
    <lineage>
        <taxon>Eukaryota</taxon>
        <taxon>Metazoa</taxon>
        <taxon>Ecdysozoa</taxon>
        <taxon>Arthropoda</taxon>
        <taxon>Hexapoda</taxon>
        <taxon>Insecta</taxon>
        <taxon>Pterygota</taxon>
        <taxon>Neoptera</taxon>
        <taxon>Endopterygota</taxon>
        <taxon>Diptera</taxon>
        <taxon>Nematocera</taxon>
        <taxon>Culicoidea</taxon>
        <taxon>Culicidae</taxon>
        <taxon>Culicinae</taxon>
        <taxon>Culicini</taxon>
        <taxon>Culex</taxon>
        <taxon>Culex</taxon>
    </lineage>
</organism>
<dbReference type="SMART" id="SM00020">
    <property type="entry name" value="Tryp_SPc"/>
    <property type="match status" value="1"/>
</dbReference>
<evidence type="ECO:0000259" key="9">
    <source>
        <dbReference type="PROSITE" id="PS50240"/>
    </source>
</evidence>
<gene>
    <name evidence="11" type="primary">6032868</name>
    <name evidence="10" type="ORF">CpipJ_CPIJ002125</name>
</gene>
<dbReference type="InterPro" id="IPR001314">
    <property type="entry name" value="Peptidase_S1A"/>
</dbReference>
<dbReference type="CDD" id="cd00190">
    <property type="entry name" value="Tryp_SPc"/>
    <property type="match status" value="1"/>
</dbReference>
<evidence type="ECO:0000256" key="2">
    <source>
        <dbReference type="ARBA" id="ARBA00022801"/>
    </source>
</evidence>
<dbReference type="HOGENOM" id="CLU_006842_7_6_1"/>
<dbReference type="InterPro" id="IPR018114">
    <property type="entry name" value="TRYPSIN_HIS"/>
</dbReference>
<evidence type="ECO:0000313" key="10">
    <source>
        <dbReference type="EMBL" id="EDS32256.1"/>
    </source>
</evidence>
<dbReference type="SUPFAM" id="SSF50494">
    <property type="entry name" value="Trypsin-like serine proteases"/>
    <property type="match status" value="1"/>
</dbReference>
<dbReference type="InterPro" id="IPR051487">
    <property type="entry name" value="Ser/Thr_Proteases_Immune/Dev"/>
</dbReference>
<dbReference type="PROSITE" id="PS00134">
    <property type="entry name" value="TRYPSIN_HIS"/>
    <property type="match status" value="1"/>
</dbReference>
<keyword evidence="5" id="KW-0325">Glycoprotein</keyword>
<dbReference type="PRINTS" id="PR00722">
    <property type="entry name" value="CHYMOTRYPSIN"/>
</dbReference>
<feature type="domain" description="Peptidase S1" evidence="9">
    <location>
        <begin position="63"/>
        <end position="300"/>
    </location>
</feature>
<dbReference type="Proteomes" id="UP000002320">
    <property type="component" value="Unassembled WGS sequence"/>
</dbReference>
<dbReference type="STRING" id="7176.B0W3V9"/>
<feature type="chain" id="PRO_5011407383" evidence="8">
    <location>
        <begin position="18"/>
        <end position="305"/>
    </location>
</feature>
<dbReference type="VEuPathDB" id="VectorBase:CQUJHB010392"/>
<dbReference type="Pfam" id="PF00089">
    <property type="entry name" value="Trypsin"/>
    <property type="match status" value="1"/>
</dbReference>
<dbReference type="KEGG" id="cqu:CpipJ_CPIJ002125"/>
<dbReference type="InterPro" id="IPR033116">
    <property type="entry name" value="TRYPSIN_SER"/>
</dbReference>
<reference evidence="10" key="1">
    <citation type="submission" date="2007-03" db="EMBL/GenBank/DDBJ databases">
        <title>Annotation of Culex pipiens quinquefasciatus.</title>
        <authorList>
            <consortium name="The Broad Institute Genome Sequencing Platform"/>
            <person name="Atkinson P.W."/>
            <person name="Hemingway J."/>
            <person name="Christensen B.M."/>
            <person name="Higgs S."/>
            <person name="Kodira C."/>
            <person name="Hannick L."/>
            <person name="Megy K."/>
            <person name="O'Leary S."/>
            <person name="Pearson M."/>
            <person name="Haas B.J."/>
            <person name="Mauceli E."/>
            <person name="Wortman J.R."/>
            <person name="Lee N.H."/>
            <person name="Guigo R."/>
            <person name="Stanke M."/>
            <person name="Alvarado L."/>
            <person name="Amedeo P."/>
            <person name="Antoine C.H."/>
            <person name="Arensburger P."/>
            <person name="Bidwell S.L."/>
            <person name="Crawford M."/>
            <person name="Camaro F."/>
            <person name="Devon K."/>
            <person name="Engels R."/>
            <person name="Hammond M."/>
            <person name="Howarth C."/>
            <person name="Koehrsen M."/>
            <person name="Lawson D."/>
            <person name="Montgomery P."/>
            <person name="Nene V."/>
            <person name="Nusbaum C."/>
            <person name="Puiu D."/>
            <person name="Romero-Severson J."/>
            <person name="Severson D.W."/>
            <person name="Shumway M."/>
            <person name="Sisk P."/>
            <person name="Stolte C."/>
            <person name="Zeng Q."/>
            <person name="Eisenstadt E."/>
            <person name="Fraser-Liggett C."/>
            <person name="Strausberg R."/>
            <person name="Galagan J."/>
            <person name="Birren B."/>
            <person name="Collins F.H."/>
        </authorList>
    </citation>
    <scope>NUCLEOTIDE SEQUENCE [LARGE SCALE GENOMIC DNA]</scope>
    <source>
        <strain evidence="10">JHB</strain>
    </source>
</reference>
<dbReference type="OrthoDB" id="5565075at2759"/>
<dbReference type="VEuPathDB" id="VectorBase:CPIJ002125"/>
<dbReference type="PANTHER" id="PTHR24256">
    <property type="entry name" value="TRYPTASE-RELATED"/>
    <property type="match status" value="1"/>
</dbReference>
<dbReference type="eggNOG" id="KOG3627">
    <property type="taxonomic scope" value="Eukaryota"/>
</dbReference>
<evidence type="ECO:0000256" key="6">
    <source>
        <dbReference type="ARBA" id="ARBA00024195"/>
    </source>
</evidence>
<dbReference type="FunCoup" id="B0W3V9">
    <property type="interactions" value="2"/>
</dbReference>
<keyword evidence="8" id="KW-0732">Signal</keyword>
<keyword evidence="3 7" id="KW-0720">Serine protease</keyword>
<feature type="signal peptide" evidence="8">
    <location>
        <begin position="1"/>
        <end position="17"/>
    </location>
</feature>
<evidence type="ECO:0000256" key="7">
    <source>
        <dbReference type="RuleBase" id="RU363034"/>
    </source>
</evidence>
<dbReference type="MEROPS" id="S01.B16"/>
<dbReference type="Gene3D" id="2.40.10.10">
    <property type="entry name" value="Trypsin-like serine proteases"/>
    <property type="match status" value="1"/>
</dbReference>
<reference evidence="11" key="2">
    <citation type="submission" date="2020-05" db="UniProtKB">
        <authorList>
            <consortium name="EnsemblMetazoa"/>
        </authorList>
    </citation>
    <scope>IDENTIFICATION</scope>
    <source>
        <strain evidence="11">JHB</strain>
    </source>
</reference>
<dbReference type="InParanoid" id="B0W3V9"/>
<dbReference type="GO" id="GO:0006508">
    <property type="term" value="P:proteolysis"/>
    <property type="evidence" value="ECO:0007669"/>
    <property type="project" value="UniProtKB-KW"/>
</dbReference>
<evidence type="ECO:0000313" key="12">
    <source>
        <dbReference type="Proteomes" id="UP000002320"/>
    </source>
</evidence>
<dbReference type="PROSITE" id="PS00135">
    <property type="entry name" value="TRYPSIN_SER"/>
    <property type="match status" value="1"/>
</dbReference>
<evidence type="ECO:0000256" key="1">
    <source>
        <dbReference type="ARBA" id="ARBA00022670"/>
    </source>
</evidence>
<dbReference type="FunFam" id="2.40.10.10:FF:000034">
    <property type="entry name" value="Eupolytin"/>
    <property type="match status" value="1"/>
</dbReference>
<evidence type="ECO:0000256" key="3">
    <source>
        <dbReference type="ARBA" id="ARBA00022825"/>
    </source>
</evidence>
<dbReference type="InterPro" id="IPR043504">
    <property type="entry name" value="Peptidase_S1_PA_chymotrypsin"/>
</dbReference>
<keyword evidence="12" id="KW-1185">Reference proteome</keyword>
<dbReference type="AlphaFoldDB" id="B0W3V9"/>